<feature type="region of interest" description="Disordered" evidence="1">
    <location>
        <begin position="1"/>
        <end position="24"/>
    </location>
</feature>
<gene>
    <name evidence="2" type="ORF">HMI01_14730</name>
    <name evidence="3" type="ORF">SAMN05421668_10787</name>
</gene>
<evidence type="ECO:0000313" key="3">
    <source>
        <dbReference type="EMBL" id="SFS70923.1"/>
    </source>
</evidence>
<dbReference type="EMBL" id="BJWJ01000013">
    <property type="protein sequence ID" value="GEM04485.1"/>
    <property type="molecule type" value="Genomic_DNA"/>
</dbReference>
<dbReference type="EMBL" id="FPAI01000007">
    <property type="protein sequence ID" value="SFS70923.1"/>
    <property type="molecule type" value="Genomic_DNA"/>
</dbReference>
<proteinExistence type="predicted"/>
<reference evidence="2 5" key="2">
    <citation type="submission" date="2019-07" db="EMBL/GenBank/DDBJ databases">
        <title>Whole genome shotgun sequence of Halolactibacillus miurensis NBRC 100873.</title>
        <authorList>
            <person name="Hosoyama A."/>
            <person name="Uohara A."/>
            <person name="Ohji S."/>
            <person name="Ichikawa N."/>
        </authorList>
    </citation>
    <scope>NUCLEOTIDE SEQUENCE [LARGE SCALE GENOMIC DNA]</scope>
    <source>
        <strain evidence="2 5">NBRC 100873</strain>
    </source>
</reference>
<organism evidence="3 4">
    <name type="scientific">Halolactibacillus miurensis</name>
    <dbReference type="NCBI Taxonomy" id="306541"/>
    <lineage>
        <taxon>Bacteria</taxon>
        <taxon>Bacillati</taxon>
        <taxon>Bacillota</taxon>
        <taxon>Bacilli</taxon>
        <taxon>Bacillales</taxon>
        <taxon>Bacillaceae</taxon>
        <taxon>Halolactibacillus</taxon>
    </lineage>
</organism>
<dbReference type="Proteomes" id="UP000321773">
    <property type="component" value="Unassembled WGS sequence"/>
</dbReference>
<sequence length="54" mass="6405">MEKGRKESSQVARTTSKDFEEYTNGKITLNEQRKKYGLKEIKDDFADEYVKKDK</sequence>
<name>A0A1I6S1U0_9BACI</name>
<accession>A0A1I6S1U0</accession>
<reference evidence="3 4" key="1">
    <citation type="submission" date="2016-10" db="EMBL/GenBank/DDBJ databases">
        <authorList>
            <person name="de Groot N.N."/>
        </authorList>
    </citation>
    <scope>NUCLEOTIDE SEQUENCE [LARGE SCALE GENOMIC DNA]</scope>
    <source>
        <strain evidence="3 4">DSM 17074</strain>
    </source>
</reference>
<dbReference type="STRING" id="306541.SAMN05421668_10787"/>
<evidence type="ECO:0000313" key="5">
    <source>
        <dbReference type="Proteomes" id="UP000321773"/>
    </source>
</evidence>
<keyword evidence="5" id="KW-1185">Reference proteome</keyword>
<dbReference type="AlphaFoldDB" id="A0A1I6S1U0"/>
<protein>
    <submittedName>
        <fullName evidence="3">Uncharacterized protein</fullName>
    </submittedName>
</protein>
<evidence type="ECO:0000256" key="1">
    <source>
        <dbReference type="SAM" id="MobiDB-lite"/>
    </source>
</evidence>
<evidence type="ECO:0000313" key="2">
    <source>
        <dbReference type="EMBL" id="GEM04485.1"/>
    </source>
</evidence>
<dbReference type="Proteomes" id="UP000199139">
    <property type="component" value="Unassembled WGS sequence"/>
</dbReference>
<evidence type="ECO:0000313" key="4">
    <source>
        <dbReference type="Proteomes" id="UP000199139"/>
    </source>
</evidence>
<dbReference type="RefSeq" id="WP_177220647.1">
    <property type="nucleotide sequence ID" value="NZ_BJWJ01000013.1"/>
</dbReference>